<evidence type="ECO:0000313" key="7">
    <source>
        <dbReference type="Proteomes" id="UP000199632"/>
    </source>
</evidence>
<dbReference type="Proteomes" id="UP000199632">
    <property type="component" value="Unassembled WGS sequence"/>
</dbReference>
<dbReference type="GO" id="GO:0003700">
    <property type="term" value="F:DNA-binding transcription factor activity"/>
    <property type="evidence" value="ECO:0007669"/>
    <property type="project" value="TreeGrafter"/>
</dbReference>
<dbReference type="InterPro" id="IPR036271">
    <property type="entry name" value="Tet_transcr_reg_TetR-rel_C_sf"/>
</dbReference>
<evidence type="ECO:0000313" key="6">
    <source>
        <dbReference type="EMBL" id="SDY93034.1"/>
    </source>
</evidence>
<dbReference type="PANTHER" id="PTHR30055:SF234">
    <property type="entry name" value="HTH-TYPE TRANSCRIPTIONAL REGULATOR BETI"/>
    <property type="match status" value="1"/>
</dbReference>
<dbReference type="EMBL" id="FNQB01000001">
    <property type="protein sequence ID" value="SDY93034.1"/>
    <property type="molecule type" value="Genomic_DNA"/>
</dbReference>
<evidence type="ECO:0000256" key="2">
    <source>
        <dbReference type="ARBA" id="ARBA00023125"/>
    </source>
</evidence>
<dbReference type="GO" id="GO:0000976">
    <property type="term" value="F:transcription cis-regulatory region binding"/>
    <property type="evidence" value="ECO:0007669"/>
    <property type="project" value="TreeGrafter"/>
</dbReference>
<dbReference type="InterPro" id="IPR050109">
    <property type="entry name" value="HTH-type_TetR-like_transc_reg"/>
</dbReference>
<protein>
    <submittedName>
        <fullName evidence="6">Transcriptional regulator, TetR family</fullName>
    </submittedName>
</protein>
<proteinExistence type="predicted"/>
<sequence length="216" mass="22802">MTPYTRVVDPSRVSYHHGDLRAALIAEGLRVARTGGAAALGMRDLTRAVGVSPNAAYRHFADRRALVLAVALEAQDLLADAMRARIAGISPDLPPVASALGRLRAVGLGYIHFARAERGWFELAILTRDDGPPGANGPFPAPFQLLLDALDALVAAGGLPAARRPHAEWACWSTVHGFADLTTRGPMRHHDTATVDALASYVVDTVIEGLTSGGTT</sequence>
<dbReference type="InterPro" id="IPR001647">
    <property type="entry name" value="HTH_TetR"/>
</dbReference>
<dbReference type="AlphaFoldDB" id="A0A1H3NVZ3"/>
<feature type="DNA-binding region" description="H-T-H motif" evidence="4">
    <location>
        <begin position="41"/>
        <end position="60"/>
    </location>
</feature>
<gene>
    <name evidence="6" type="ORF">SAMN05421684_2377</name>
</gene>
<dbReference type="InterPro" id="IPR025996">
    <property type="entry name" value="MT1864/Rv1816-like_C"/>
</dbReference>
<dbReference type="STRING" id="137265.SAMN05421684_2377"/>
<dbReference type="Pfam" id="PF13305">
    <property type="entry name" value="TetR_C_33"/>
    <property type="match status" value="1"/>
</dbReference>
<evidence type="ECO:0000256" key="3">
    <source>
        <dbReference type="ARBA" id="ARBA00023163"/>
    </source>
</evidence>
<dbReference type="Gene3D" id="1.10.357.10">
    <property type="entry name" value="Tetracycline Repressor, domain 2"/>
    <property type="match status" value="1"/>
</dbReference>
<accession>A0A1H3NVZ3</accession>
<evidence type="ECO:0000256" key="4">
    <source>
        <dbReference type="PROSITE-ProRule" id="PRU00335"/>
    </source>
</evidence>
<feature type="domain" description="HTH tetR-type" evidence="5">
    <location>
        <begin position="18"/>
        <end position="78"/>
    </location>
</feature>
<keyword evidence="7" id="KW-1185">Reference proteome</keyword>
<evidence type="ECO:0000259" key="5">
    <source>
        <dbReference type="PROSITE" id="PS50977"/>
    </source>
</evidence>
<reference evidence="7" key="1">
    <citation type="submission" date="2016-10" db="EMBL/GenBank/DDBJ databases">
        <authorList>
            <person name="Varghese N."/>
            <person name="Submissions S."/>
        </authorList>
    </citation>
    <scope>NUCLEOTIDE SEQUENCE [LARGE SCALE GENOMIC DNA]</scope>
    <source>
        <strain evidence="7">DSM 44718</strain>
    </source>
</reference>
<dbReference type="PROSITE" id="PS50977">
    <property type="entry name" value="HTH_TETR_2"/>
    <property type="match status" value="1"/>
</dbReference>
<organism evidence="6 7">
    <name type="scientific">Asanoa ishikariensis</name>
    <dbReference type="NCBI Taxonomy" id="137265"/>
    <lineage>
        <taxon>Bacteria</taxon>
        <taxon>Bacillati</taxon>
        <taxon>Actinomycetota</taxon>
        <taxon>Actinomycetes</taxon>
        <taxon>Micromonosporales</taxon>
        <taxon>Micromonosporaceae</taxon>
        <taxon>Asanoa</taxon>
    </lineage>
</organism>
<dbReference type="Pfam" id="PF00440">
    <property type="entry name" value="TetR_N"/>
    <property type="match status" value="1"/>
</dbReference>
<keyword evidence="3" id="KW-0804">Transcription</keyword>
<keyword evidence="2 4" id="KW-0238">DNA-binding</keyword>
<dbReference type="SUPFAM" id="SSF48498">
    <property type="entry name" value="Tetracyclin repressor-like, C-terminal domain"/>
    <property type="match status" value="1"/>
</dbReference>
<dbReference type="SUPFAM" id="SSF46689">
    <property type="entry name" value="Homeodomain-like"/>
    <property type="match status" value="1"/>
</dbReference>
<keyword evidence="1" id="KW-0805">Transcription regulation</keyword>
<dbReference type="PANTHER" id="PTHR30055">
    <property type="entry name" value="HTH-TYPE TRANSCRIPTIONAL REGULATOR RUTR"/>
    <property type="match status" value="1"/>
</dbReference>
<dbReference type="InterPro" id="IPR009057">
    <property type="entry name" value="Homeodomain-like_sf"/>
</dbReference>
<evidence type="ECO:0000256" key="1">
    <source>
        <dbReference type="ARBA" id="ARBA00023015"/>
    </source>
</evidence>
<name>A0A1H3NVZ3_9ACTN</name>